<reference evidence="1 2" key="1">
    <citation type="submission" date="2020-05" db="EMBL/GenBank/DDBJ databases">
        <authorList>
            <person name="Khan S.A."/>
            <person name="Jeon C.O."/>
            <person name="Chun B.H."/>
        </authorList>
    </citation>
    <scope>NUCLEOTIDE SEQUENCE [LARGE SCALE GENOMIC DNA]</scope>
    <source>
        <strain evidence="1 2">S1162</strain>
    </source>
</reference>
<dbReference type="Pfam" id="PF11276">
    <property type="entry name" value="DUF3078"/>
    <property type="match status" value="1"/>
</dbReference>
<comment type="caution">
    <text evidence="1">The sequence shown here is derived from an EMBL/GenBank/DDBJ whole genome shotgun (WGS) entry which is preliminary data.</text>
</comment>
<accession>A0ABX1W0A7</accession>
<sequence length="319" mass="36306">MHPPKSRLFKKEVTIDTAALKKYHIDPPKNSLPVRTKILQIRQEAVPVSMLDYNVNYWRKWISIGIGFSQSANSNHYSSGGGSSSIALNGDFDYKTEYNKAPFDYVGELRLQYGSSKNKDQGSRKTVDRIFLDNKLATQLSKYWFFFGSLTFESQFDKGYIYNNNNGPSLLISRFMAPGYLTESVGFEFKPSRFLDVRFGTGTARQTFLIDTTLYKNNPANYNVKRGKKFRNDLAFQLVATFVKDIAKNMNLNTRYALFIPYEKHISFITHRVDATLVAQVNRLVKVSVGGTFVYDKSINGKPQGTEGMALGIAYRFPN</sequence>
<evidence type="ECO:0000313" key="1">
    <source>
        <dbReference type="EMBL" id="NNU33368.1"/>
    </source>
</evidence>
<dbReference type="Proteomes" id="UP000566071">
    <property type="component" value="Unassembled WGS sequence"/>
</dbReference>
<dbReference type="InterPro" id="IPR021428">
    <property type="entry name" value="DUF3078"/>
</dbReference>
<organism evidence="1 2">
    <name type="scientific">Mucilaginibacter humi</name>
    <dbReference type="NCBI Taxonomy" id="2732510"/>
    <lineage>
        <taxon>Bacteria</taxon>
        <taxon>Pseudomonadati</taxon>
        <taxon>Bacteroidota</taxon>
        <taxon>Sphingobacteriia</taxon>
        <taxon>Sphingobacteriales</taxon>
        <taxon>Sphingobacteriaceae</taxon>
        <taxon>Mucilaginibacter</taxon>
    </lineage>
</organism>
<dbReference type="EMBL" id="JABFCR010000008">
    <property type="protein sequence ID" value="NNU33368.1"/>
    <property type="molecule type" value="Genomic_DNA"/>
</dbReference>
<name>A0ABX1W0A7_9SPHI</name>
<gene>
    <name evidence="1" type="ORF">HK413_02885</name>
</gene>
<protein>
    <submittedName>
        <fullName evidence="1">DUF3078 domain-containing protein</fullName>
    </submittedName>
</protein>
<keyword evidence="2" id="KW-1185">Reference proteome</keyword>
<proteinExistence type="predicted"/>
<evidence type="ECO:0000313" key="2">
    <source>
        <dbReference type="Proteomes" id="UP000566071"/>
    </source>
</evidence>